<evidence type="ECO:0000313" key="1">
    <source>
        <dbReference type="EMBL" id="KMZ87162.1"/>
    </source>
</evidence>
<dbReference type="EMBL" id="KQ234804">
    <property type="protein sequence ID" value="KMZ87162.1"/>
    <property type="molecule type" value="Genomic_DNA"/>
</dbReference>
<evidence type="ECO:0000313" key="2">
    <source>
        <dbReference type="Proteomes" id="UP000053327"/>
    </source>
</evidence>
<gene>
    <name evidence="1" type="ORF">PVBG_03947</name>
</gene>
<name>A0A0J9SY09_PLAV1</name>
<protein>
    <submittedName>
        <fullName evidence="1">Uncharacterized protein</fullName>
    </submittedName>
</protein>
<organism evidence="1 2">
    <name type="scientific">Plasmodium vivax (strain Brazil I)</name>
    <dbReference type="NCBI Taxonomy" id="1033975"/>
    <lineage>
        <taxon>Eukaryota</taxon>
        <taxon>Sar</taxon>
        <taxon>Alveolata</taxon>
        <taxon>Apicomplexa</taxon>
        <taxon>Aconoidasida</taxon>
        <taxon>Haemosporida</taxon>
        <taxon>Plasmodiidae</taxon>
        <taxon>Plasmodium</taxon>
        <taxon>Plasmodium (Plasmodium)</taxon>
    </lineage>
</organism>
<dbReference type="OrthoDB" id="386973at2759"/>
<reference evidence="1 2" key="1">
    <citation type="submission" date="2011-08" db="EMBL/GenBank/DDBJ databases">
        <title>The Genome Sequence of Plasmodium vivax Brazil I.</title>
        <authorList>
            <consortium name="The Broad Institute Genome Sequencing Platform"/>
            <consortium name="The Broad Institute Genome Sequencing Center for Infectious Disease"/>
            <person name="Neafsey D."/>
            <person name="Carlton J."/>
            <person name="Barnwell J."/>
            <person name="Collins W."/>
            <person name="Escalante A."/>
            <person name="Mullikin J."/>
            <person name="Saul A."/>
            <person name="Guigo R."/>
            <person name="Camara F."/>
            <person name="Young S.K."/>
            <person name="Zeng Q."/>
            <person name="Gargeya S."/>
            <person name="Fitzgerald M."/>
            <person name="Haas B."/>
            <person name="Abouelleil A."/>
            <person name="Alvarado L."/>
            <person name="Arachchi H.M."/>
            <person name="Berlin A."/>
            <person name="Brown A."/>
            <person name="Chapman S.B."/>
            <person name="Chen Z."/>
            <person name="Dunbar C."/>
            <person name="Freedman E."/>
            <person name="Gearin G."/>
            <person name="Gellesch M."/>
            <person name="Goldberg J."/>
            <person name="Griggs A."/>
            <person name="Gujja S."/>
            <person name="Heiman D."/>
            <person name="Howarth C."/>
            <person name="Larson L."/>
            <person name="Lui A."/>
            <person name="MacDonald P.J.P."/>
            <person name="Montmayeur A."/>
            <person name="Murphy C."/>
            <person name="Neiman D."/>
            <person name="Pearson M."/>
            <person name="Priest M."/>
            <person name="Roberts A."/>
            <person name="Saif S."/>
            <person name="Shea T."/>
            <person name="Shenoy N."/>
            <person name="Sisk P."/>
            <person name="Stolte C."/>
            <person name="Sykes S."/>
            <person name="Wortman J."/>
            <person name="Nusbaum C."/>
            <person name="Birren B."/>
        </authorList>
    </citation>
    <scope>NUCLEOTIDE SEQUENCE [LARGE SCALE GENOMIC DNA]</scope>
    <source>
        <strain evidence="1 2">Brazil I</strain>
    </source>
</reference>
<proteinExistence type="predicted"/>
<accession>A0A0J9SY09</accession>
<sequence>MHLGIKDVNRSSQKNYSSMTSEERLTLKKQIVQDALTFAYHFSYSNFSNYQYFSPMYASGTEELKNLENFVKEIKLDNSKKEEMLKLARQKIPLYYFPLSNMYSEGELKYFENCIVPYVNKQEEVKQMQKYLSNAYQNYVIYNNIYELWAEELDSLNKLILFDAYRNKVKVQKSGGDPVRAENQEKIHINKIEKIKRRIRMHIYKDGEVPNEPTQNSQECIIQAEGTKKANINFDDWL</sequence>
<dbReference type="AlphaFoldDB" id="A0A0J9SY09"/>
<dbReference type="Proteomes" id="UP000053327">
    <property type="component" value="Unassembled WGS sequence"/>
</dbReference>